<reference evidence="8" key="1">
    <citation type="submission" date="2024-06" db="EMBL/GenBank/DDBJ databases">
        <title>Multi-omics analyses provide insights into the biosynthesis of the anticancer antibiotic pleurotin in Hohenbuehelia grisea.</title>
        <authorList>
            <person name="Weaver J.A."/>
            <person name="Alberti F."/>
        </authorList>
    </citation>
    <scope>NUCLEOTIDE SEQUENCE [LARGE SCALE GENOMIC DNA]</scope>
    <source>
        <strain evidence="8">T-177</strain>
    </source>
</reference>
<feature type="region of interest" description="Disordered" evidence="5">
    <location>
        <begin position="320"/>
        <end position="382"/>
    </location>
</feature>
<feature type="compositionally biased region" description="Basic and acidic residues" evidence="5">
    <location>
        <begin position="96"/>
        <end position="108"/>
    </location>
</feature>
<dbReference type="SUPFAM" id="SSF54928">
    <property type="entry name" value="RNA-binding domain, RBD"/>
    <property type="match status" value="1"/>
</dbReference>
<dbReference type="EMBL" id="JASNQZ010000008">
    <property type="protein sequence ID" value="KAL0954163.1"/>
    <property type="molecule type" value="Genomic_DNA"/>
</dbReference>
<feature type="region of interest" description="Disordered" evidence="5">
    <location>
        <begin position="228"/>
        <end position="264"/>
    </location>
</feature>
<feature type="compositionally biased region" description="Acidic residues" evidence="5">
    <location>
        <begin position="239"/>
        <end position="248"/>
    </location>
</feature>
<feature type="compositionally biased region" description="Acidic residues" evidence="5">
    <location>
        <begin position="348"/>
        <end position="358"/>
    </location>
</feature>
<evidence type="ECO:0000256" key="2">
    <source>
        <dbReference type="ARBA" id="ARBA00022884"/>
    </source>
</evidence>
<dbReference type="PANTHER" id="PTHR48029">
    <property type="entry name" value="NUCLEOLAR PROTEIN 8"/>
    <property type="match status" value="1"/>
</dbReference>
<dbReference type="InterPro" id="IPR034138">
    <property type="entry name" value="NOP8_RRM"/>
</dbReference>
<keyword evidence="3" id="KW-0539">Nucleus</keyword>
<dbReference type="Gene3D" id="3.30.70.330">
    <property type="match status" value="1"/>
</dbReference>
<evidence type="ECO:0000313" key="7">
    <source>
        <dbReference type="EMBL" id="KAL0954163.1"/>
    </source>
</evidence>
<evidence type="ECO:0000259" key="6">
    <source>
        <dbReference type="PROSITE" id="PS50102"/>
    </source>
</evidence>
<evidence type="ECO:0000313" key="8">
    <source>
        <dbReference type="Proteomes" id="UP001556367"/>
    </source>
</evidence>
<evidence type="ECO:0000256" key="1">
    <source>
        <dbReference type="ARBA" id="ARBA00004604"/>
    </source>
</evidence>
<proteinExistence type="predicted"/>
<feature type="region of interest" description="Disordered" evidence="5">
    <location>
        <begin position="96"/>
        <end position="120"/>
    </location>
</feature>
<dbReference type="PANTHER" id="PTHR48029:SF1">
    <property type="entry name" value="NUCLEOLAR PROTEIN 8"/>
    <property type="match status" value="1"/>
</dbReference>
<name>A0ABR3JFG2_9AGAR</name>
<dbReference type="Proteomes" id="UP001556367">
    <property type="component" value="Unassembled WGS sequence"/>
</dbReference>
<dbReference type="CDD" id="cd12226">
    <property type="entry name" value="RRM_NOL8"/>
    <property type="match status" value="1"/>
</dbReference>
<dbReference type="Pfam" id="PF00076">
    <property type="entry name" value="RRM_1"/>
    <property type="match status" value="1"/>
</dbReference>
<accession>A0ABR3JFG2</accession>
<comment type="caution">
    <text evidence="7">The sequence shown here is derived from an EMBL/GenBank/DDBJ whole genome shotgun (WGS) entry which is preliminary data.</text>
</comment>
<keyword evidence="2 4" id="KW-0694">RNA-binding</keyword>
<dbReference type="PROSITE" id="PS50102">
    <property type="entry name" value="RRM"/>
    <property type="match status" value="1"/>
</dbReference>
<dbReference type="SMART" id="SM00360">
    <property type="entry name" value="RRM"/>
    <property type="match status" value="1"/>
</dbReference>
<dbReference type="InterPro" id="IPR035979">
    <property type="entry name" value="RBD_domain_sf"/>
</dbReference>
<feature type="region of interest" description="Disordered" evidence="5">
    <location>
        <begin position="149"/>
        <end position="190"/>
    </location>
</feature>
<evidence type="ECO:0000256" key="3">
    <source>
        <dbReference type="ARBA" id="ARBA00023242"/>
    </source>
</evidence>
<sequence length="587" mass="64695">MASSSERITKRLHISGLTPSITQEDLRKRLSTFGDVKALEGFGLPDGLGQPRKFGYITIETTAPQLAKCLNILSGSTWKGTKLRIGDAKPDFRERLERERQKAAEEPPRKRRRHGLGEFADDMSLVTPDNAAQRPGWKVTPMGRVVRPMRMRPDKPLSGLPLPPPPKSVSKVKSDKGSEKKKRVKTKAPLVRSQRRLIDPTQWNSVHLKGVFLESVSPTVAYELDLGPQSMGETASGDSDSDSQDSDAELPASVPPVKLPSVRPVKESQLTVPVVSIVSPKPQLVPRSSATIEVDADIAQERLKSLNILDSLFKDRDDDDWMGRESVGSDIDEDQLGRDNFGATEADAGFEEVPMETDDVPRPQSPESDLSATEEAPEPADEATILSVPRSHAQAQPQSNQLTKLKDLFAPREEEAGFSLLGHLDLDLELDDEAPFPLDGASMEIAPVPISAAQVAAQAPHHAHLVPRRAGLTLDPTKPFFFPLPASFPFIPANSGAAGGLHRGRGKDALEVARERGWSWRDPSVAFWRADTEDNIRKRWEEQKVELTRDWKRRWREAGKVRRRRGGGAADDASIGSPEVRHTILLS</sequence>
<gene>
    <name evidence="7" type="ORF">HGRIS_005298</name>
</gene>
<comment type="subcellular location">
    <subcellularLocation>
        <location evidence="1">Nucleus</location>
        <location evidence="1">Nucleolus</location>
    </subcellularLocation>
</comment>
<dbReference type="InterPro" id="IPR012677">
    <property type="entry name" value="Nucleotide-bd_a/b_plait_sf"/>
</dbReference>
<evidence type="ECO:0000256" key="5">
    <source>
        <dbReference type="SAM" id="MobiDB-lite"/>
    </source>
</evidence>
<dbReference type="InterPro" id="IPR000504">
    <property type="entry name" value="RRM_dom"/>
</dbReference>
<keyword evidence="8" id="KW-1185">Reference proteome</keyword>
<organism evidence="7 8">
    <name type="scientific">Hohenbuehelia grisea</name>
    <dbReference type="NCBI Taxonomy" id="104357"/>
    <lineage>
        <taxon>Eukaryota</taxon>
        <taxon>Fungi</taxon>
        <taxon>Dikarya</taxon>
        <taxon>Basidiomycota</taxon>
        <taxon>Agaricomycotina</taxon>
        <taxon>Agaricomycetes</taxon>
        <taxon>Agaricomycetidae</taxon>
        <taxon>Agaricales</taxon>
        <taxon>Pleurotineae</taxon>
        <taxon>Pleurotaceae</taxon>
        <taxon>Hohenbuehelia</taxon>
    </lineage>
</organism>
<protein>
    <recommendedName>
        <fullName evidence="6">RRM domain-containing protein</fullName>
    </recommendedName>
</protein>
<evidence type="ECO:0000256" key="4">
    <source>
        <dbReference type="PROSITE-ProRule" id="PRU00176"/>
    </source>
</evidence>
<feature type="domain" description="RRM" evidence="6">
    <location>
        <begin position="10"/>
        <end position="90"/>
    </location>
</feature>